<dbReference type="Proteomes" id="UP000837857">
    <property type="component" value="Chromosome 14"/>
</dbReference>
<evidence type="ECO:0000313" key="1">
    <source>
        <dbReference type="EMBL" id="CAH2042732.1"/>
    </source>
</evidence>
<accession>A0ABN8HX58</accession>
<organism evidence="1 2">
    <name type="scientific">Iphiclides podalirius</name>
    <name type="common">scarce swallowtail</name>
    <dbReference type="NCBI Taxonomy" id="110791"/>
    <lineage>
        <taxon>Eukaryota</taxon>
        <taxon>Metazoa</taxon>
        <taxon>Ecdysozoa</taxon>
        <taxon>Arthropoda</taxon>
        <taxon>Hexapoda</taxon>
        <taxon>Insecta</taxon>
        <taxon>Pterygota</taxon>
        <taxon>Neoptera</taxon>
        <taxon>Endopterygota</taxon>
        <taxon>Lepidoptera</taxon>
        <taxon>Glossata</taxon>
        <taxon>Ditrysia</taxon>
        <taxon>Papilionoidea</taxon>
        <taxon>Papilionidae</taxon>
        <taxon>Papilioninae</taxon>
        <taxon>Iphiclides</taxon>
    </lineage>
</organism>
<keyword evidence="2" id="KW-1185">Reference proteome</keyword>
<evidence type="ECO:0000313" key="2">
    <source>
        <dbReference type="Proteomes" id="UP000837857"/>
    </source>
</evidence>
<protein>
    <submittedName>
        <fullName evidence="1">Uncharacterized protein</fullName>
    </submittedName>
</protein>
<sequence>MAYSTTISYSWPFFSFLLDGRFPHSFFSLSSKTPPPPLGPRAAVAAASSLCAIKAEAAIMAGRKCAPRKNAPL</sequence>
<reference evidence="1" key="1">
    <citation type="submission" date="2022-03" db="EMBL/GenBank/DDBJ databases">
        <authorList>
            <person name="Martin H S."/>
        </authorList>
    </citation>
    <scope>NUCLEOTIDE SEQUENCE</scope>
</reference>
<feature type="non-terminal residue" evidence="1">
    <location>
        <position position="73"/>
    </location>
</feature>
<dbReference type="EMBL" id="OW152826">
    <property type="protein sequence ID" value="CAH2042732.1"/>
    <property type="molecule type" value="Genomic_DNA"/>
</dbReference>
<name>A0ABN8HX58_9NEOP</name>
<proteinExistence type="predicted"/>
<gene>
    <name evidence="1" type="ORF">IPOD504_LOCUS4047</name>
</gene>